<feature type="region of interest" description="Disordered" evidence="1">
    <location>
        <begin position="218"/>
        <end position="247"/>
    </location>
</feature>
<dbReference type="Pfam" id="PF04404">
    <property type="entry name" value="ERF"/>
    <property type="match status" value="1"/>
</dbReference>
<gene>
    <name evidence="2" type="ORF">PML95_10025</name>
</gene>
<dbReference type="Proteomes" id="UP001179600">
    <property type="component" value="Plasmid pK204-1-A"/>
</dbReference>
<evidence type="ECO:0000256" key="1">
    <source>
        <dbReference type="SAM" id="MobiDB-lite"/>
    </source>
</evidence>
<accession>A0AAE9XN04</accession>
<dbReference type="AlphaFoldDB" id="A0AAE9XN04"/>
<evidence type="ECO:0000313" key="3">
    <source>
        <dbReference type="Proteomes" id="UP001179600"/>
    </source>
</evidence>
<dbReference type="EMBL" id="CP116508">
    <property type="protein sequence ID" value="WCG23710.1"/>
    <property type="molecule type" value="Genomic_DNA"/>
</dbReference>
<geneLocation type="plasmid" evidence="2 3">
    <name>pK204-1-A</name>
</geneLocation>
<reference evidence="2" key="1">
    <citation type="submission" date="2023-01" db="EMBL/GenBank/DDBJ databases">
        <title>Oxazolidinone resistance genes in florfenicol resistant enterococci from beef cattle and veal calves at slaughter.</title>
        <authorList>
            <person name="Biggel M."/>
        </authorList>
    </citation>
    <scope>NUCLEOTIDE SEQUENCE</scope>
    <source>
        <strain evidence="2">K204-1</strain>
        <plasmid evidence="2">pK204-1-A</plasmid>
    </source>
</reference>
<keyword evidence="2" id="KW-0614">Plasmid</keyword>
<protein>
    <submittedName>
        <fullName evidence="2">ERF family protein</fullName>
    </submittedName>
</protein>
<feature type="region of interest" description="Disordered" evidence="1">
    <location>
        <begin position="133"/>
        <end position="159"/>
    </location>
</feature>
<dbReference type="InterPro" id="IPR007499">
    <property type="entry name" value="ERF_bacteria_virus"/>
</dbReference>
<organism evidence="2 3">
    <name type="scientific">Vagococcus lutrae</name>
    <dbReference type="NCBI Taxonomy" id="81947"/>
    <lineage>
        <taxon>Bacteria</taxon>
        <taxon>Bacillati</taxon>
        <taxon>Bacillota</taxon>
        <taxon>Bacilli</taxon>
        <taxon>Lactobacillales</taxon>
        <taxon>Enterococcaceae</taxon>
        <taxon>Vagococcus</taxon>
    </lineage>
</organism>
<proteinExistence type="predicted"/>
<name>A0AAE9XN04_9ENTE</name>
<evidence type="ECO:0000313" key="2">
    <source>
        <dbReference type="EMBL" id="WCG23710.1"/>
    </source>
</evidence>
<sequence length="247" mass="28279">MMKMSEGVEELFNGMFLLKSKLKQPKFDSSVDYRTKKGDRTKFEYATLKAIEEAIREAAQTSESGIDFQQEVINENNSLSVNTIIYHKSGQWVLHGPFTFPTSGQNPQGLGSLSTYARRYALSAAFGIAADKDDDGQAANETQKERQKNTQPTQSDNQKEIETLIAKYRTYLLENNRDLNELNQYIIKKENVARIEQVDRVRVMGYYKAFAMKQKETNETIAKQPEQESAQQPVQTELDGIRWGQRK</sequence>